<dbReference type="Proteomes" id="UP000177053">
    <property type="component" value="Unassembled WGS sequence"/>
</dbReference>
<sequence length="224" mass="25438">MKKKYLILFILSLIIYLYINSIVFAQNSTTKSAETDKEEIQNSIREKVQEKIKNIESNPKAYFGVVTDISDTTIQLKGESDEILLVSVDTQTTKFIQVNQASKAIKYSDLAIGDYLIAMGFKNGNEVLEAKRILVTQPLEKPKQEIIYGKVQSIAKKSVSIKSSQETEYQIEFPKKWKGPEIEELENDMSVIAVYLTEEEKNIIRTIQIISPPSPTPTPEKVEE</sequence>
<reference evidence="1 2" key="1">
    <citation type="journal article" date="2016" name="Nat. Commun.">
        <title>Thousands of microbial genomes shed light on interconnected biogeochemical processes in an aquifer system.</title>
        <authorList>
            <person name="Anantharaman K."/>
            <person name="Brown C.T."/>
            <person name="Hug L.A."/>
            <person name="Sharon I."/>
            <person name="Castelle C.J."/>
            <person name="Probst A.J."/>
            <person name="Thomas B.C."/>
            <person name="Singh A."/>
            <person name="Wilkins M.J."/>
            <person name="Karaoz U."/>
            <person name="Brodie E.L."/>
            <person name="Williams K.H."/>
            <person name="Hubbard S.S."/>
            <person name="Banfield J.F."/>
        </authorList>
    </citation>
    <scope>NUCLEOTIDE SEQUENCE [LARGE SCALE GENOMIC DNA]</scope>
</reference>
<dbReference type="EMBL" id="MGFS01000016">
    <property type="protein sequence ID" value="OGM11503.1"/>
    <property type="molecule type" value="Genomic_DNA"/>
</dbReference>
<evidence type="ECO:0000313" key="2">
    <source>
        <dbReference type="Proteomes" id="UP000177053"/>
    </source>
</evidence>
<evidence type="ECO:0000313" key="1">
    <source>
        <dbReference type="EMBL" id="OGM11503.1"/>
    </source>
</evidence>
<protein>
    <recommendedName>
        <fullName evidence="3">DUF5666 domain-containing protein</fullName>
    </recommendedName>
</protein>
<name>A0A1F7X956_9BACT</name>
<gene>
    <name evidence="1" type="ORF">A2Z22_00440</name>
</gene>
<evidence type="ECO:0008006" key="3">
    <source>
        <dbReference type="Google" id="ProtNLM"/>
    </source>
</evidence>
<accession>A0A1F7X956</accession>
<comment type="caution">
    <text evidence="1">The sequence shown here is derived from an EMBL/GenBank/DDBJ whole genome shotgun (WGS) entry which is preliminary data.</text>
</comment>
<proteinExistence type="predicted"/>
<organism evidence="1 2">
    <name type="scientific">Candidatus Woesebacteria bacterium RBG_16_34_12</name>
    <dbReference type="NCBI Taxonomy" id="1802480"/>
    <lineage>
        <taxon>Bacteria</taxon>
        <taxon>Candidatus Woeseibacteriota</taxon>
    </lineage>
</organism>
<dbReference type="AlphaFoldDB" id="A0A1F7X956"/>